<feature type="signal peptide" evidence="1">
    <location>
        <begin position="1"/>
        <end position="19"/>
    </location>
</feature>
<sequence length="101" mass="11758">MRTTLTVIMIVLGFGNTFAYTPSNTNEKSTTEKTYKSFTNIDINELPSEVQEVLFFDFKDYIVKTADVKKYNGTKIYKITLLDIENYEYTIYINEKGIILE</sequence>
<protein>
    <recommendedName>
        <fullName evidence="4">DUF3244 domain-containing protein</fullName>
    </recommendedName>
</protein>
<dbReference type="AlphaFoldDB" id="A0A948WX60"/>
<organism evidence="2 3">
    <name type="scientific">Candidatus Phocaeicola faecigallinarum</name>
    <dbReference type="NCBI Taxonomy" id="2838732"/>
    <lineage>
        <taxon>Bacteria</taxon>
        <taxon>Pseudomonadati</taxon>
        <taxon>Bacteroidota</taxon>
        <taxon>Bacteroidia</taxon>
        <taxon>Bacteroidales</taxon>
        <taxon>Bacteroidaceae</taxon>
        <taxon>Phocaeicola</taxon>
    </lineage>
</organism>
<proteinExistence type="predicted"/>
<name>A0A948WX60_9BACT</name>
<comment type="caution">
    <text evidence="2">The sequence shown here is derived from an EMBL/GenBank/DDBJ whole genome shotgun (WGS) entry which is preliminary data.</text>
</comment>
<gene>
    <name evidence="2" type="ORF">H9777_08980</name>
</gene>
<dbReference type="EMBL" id="JAHLFW010000078">
    <property type="protein sequence ID" value="MBU3838425.1"/>
    <property type="molecule type" value="Genomic_DNA"/>
</dbReference>
<dbReference type="Proteomes" id="UP000783796">
    <property type="component" value="Unassembled WGS sequence"/>
</dbReference>
<feature type="chain" id="PRO_5037683318" description="DUF3244 domain-containing protein" evidence="1">
    <location>
        <begin position="20"/>
        <end position="101"/>
    </location>
</feature>
<evidence type="ECO:0008006" key="4">
    <source>
        <dbReference type="Google" id="ProtNLM"/>
    </source>
</evidence>
<keyword evidence="1" id="KW-0732">Signal</keyword>
<accession>A0A948WX60</accession>
<reference evidence="2" key="1">
    <citation type="journal article" date="2021" name="PeerJ">
        <title>Extensive microbial diversity within the chicken gut microbiome revealed by metagenomics and culture.</title>
        <authorList>
            <person name="Gilroy R."/>
            <person name="Ravi A."/>
            <person name="Getino M."/>
            <person name="Pursley I."/>
            <person name="Horton D.L."/>
            <person name="Alikhan N.F."/>
            <person name="Baker D."/>
            <person name="Gharbi K."/>
            <person name="Hall N."/>
            <person name="Watson M."/>
            <person name="Adriaenssens E.M."/>
            <person name="Foster-Nyarko E."/>
            <person name="Jarju S."/>
            <person name="Secka A."/>
            <person name="Antonio M."/>
            <person name="Oren A."/>
            <person name="Chaudhuri R.R."/>
            <person name="La Ragione R."/>
            <person name="Hildebrand F."/>
            <person name="Pallen M.J."/>
        </authorList>
    </citation>
    <scope>NUCLEOTIDE SEQUENCE</scope>
    <source>
        <strain evidence="2">G4-2901</strain>
    </source>
</reference>
<evidence type="ECO:0000313" key="3">
    <source>
        <dbReference type="Proteomes" id="UP000783796"/>
    </source>
</evidence>
<reference evidence="2" key="2">
    <citation type="submission" date="2021-04" db="EMBL/GenBank/DDBJ databases">
        <authorList>
            <person name="Gilroy R."/>
        </authorList>
    </citation>
    <scope>NUCLEOTIDE SEQUENCE</scope>
    <source>
        <strain evidence="2">G4-2901</strain>
    </source>
</reference>
<evidence type="ECO:0000256" key="1">
    <source>
        <dbReference type="SAM" id="SignalP"/>
    </source>
</evidence>
<evidence type="ECO:0000313" key="2">
    <source>
        <dbReference type="EMBL" id="MBU3838425.1"/>
    </source>
</evidence>